<proteinExistence type="predicted"/>
<gene>
    <name evidence="1" type="ORF">HBA54_06505</name>
</gene>
<evidence type="ECO:0000313" key="1">
    <source>
        <dbReference type="EMBL" id="NIA68239.1"/>
    </source>
</evidence>
<keyword evidence="2" id="KW-1185">Reference proteome</keyword>
<dbReference type="Gene3D" id="3.10.290.10">
    <property type="entry name" value="RNA-binding S4 domain"/>
    <property type="match status" value="1"/>
</dbReference>
<dbReference type="GO" id="GO:0003723">
    <property type="term" value="F:RNA binding"/>
    <property type="evidence" value="ECO:0007669"/>
    <property type="project" value="InterPro"/>
</dbReference>
<accession>A0A967EVR7</accession>
<name>A0A967EVR7_9PROT</name>
<reference evidence="1" key="1">
    <citation type="submission" date="2020-03" db="EMBL/GenBank/DDBJ databases">
        <title>Genome of Pelagibius litoralis DSM 21314T.</title>
        <authorList>
            <person name="Wang G."/>
        </authorList>
    </citation>
    <scope>NUCLEOTIDE SEQUENCE</scope>
    <source>
        <strain evidence="1">DSM 21314</strain>
    </source>
</reference>
<dbReference type="InterPro" id="IPR036986">
    <property type="entry name" value="S4_RNA-bd_sf"/>
</dbReference>
<dbReference type="RefSeq" id="WP_167222627.1">
    <property type="nucleotide sequence ID" value="NZ_JAAQPH010000004.1"/>
</dbReference>
<dbReference type="AlphaFoldDB" id="A0A967EVR7"/>
<comment type="caution">
    <text evidence="1">The sequence shown here is derived from an EMBL/GenBank/DDBJ whole genome shotgun (WGS) entry which is preliminary data.</text>
</comment>
<protein>
    <submittedName>
        <fullName evidence="1">DUF1062 domain-containing protein</fullName>
    </submittedName>
</protein>
<dbReference type="Proteomes" id="UP000761264">
    <property type="component" value="Unassembled WGS sequence"/>
</dbReference>
<organism evidence="1 2">
    <name type="scientific">Pelagibius litoralis</name>
    <dbReference type="NCBI Taxonomy" id="374515"/>
    <lineage>
        <taxon>Bacteria</taxon>
        <taxon>Pseudomonadati</taxon>
        <taxon>Pseudomonadota</taxon>
        <taxon>Alphaproteobacteria</taxon>
        <taxon>Rhodospirillales</taxon>
        <taxon>Rhodovibrionaceae</taxon>
        <taxon>Pelagibius</taxon>
    </lineage>
</organism>
<dbReference type="Pfam" id="PF06353">
    <property type="entry name" value="DUF1062"/>
    <property type="match status" value="1"/>
</dbReference>
<dbReference type="EMBL" id="JAAQPH010000004">
    <property type="protein sequence ID" value="NIA68239.1"/>
    <property type="molecule type" value="Genomic_DNA"/>
</dbReference>
<dbReference type="InterPro" id="IPR009412">
    <property type="entry name" value="DUF1062"/>
</dbReference>
<sequence length="176" mass="19458">MFRVNANGKRLDAWLIYNCTACGNTWNRPVLKRRPVGGIDPRFLAALRANDAETAEHVAFDLADLRRKAERVEVFAEVLLRKEVLIAPENPAERLEIAFALPAAVGLRLDRLLAAELGLARSRLQRLQDTGRLTVSPDGARSLRKAPHRGLRVTIDLSREDDGTAIADAAWCNGAQ</sequence>
<evidence type="ECO:0000313" key="2">
    <source>
        <dbReference type="Proteomes" id="UP000761264"/>
    </source>
</evidence>